<keyword evidence="5 6" id="KW-0472">Membrane</keyword>
<evidence type="ECO:0000259" key="7">
    <source>
        <dbReference type="Pfam" id="PF06271"/>
    </source>
</evidence>
<evidence type="ECO:0000256" key="1">
    <source>
        <dbReference type="ARBA" id="ARBA00004651"/>
    </source>
</evidence>
<gene>
    <name evidence="8" type="ORF">E4582_10250</name>
</gene>
<evidence type="ECO:0000256" key="3">
    <source>
        <dbReference type="ARBA" id="ARBA00022692"/>
    </source>
</evidence>
<dbReference type="Pfam" id="PF06271">
    <property type="entry name" value="RDD"/>
    <property type="match status" value="1"/>
</dbReference>
<proteinExistence type="predicted"/>
<dbReference type="RefSeq" id="WP_134674460.1">
    <property type="nucleotide sequence ID" value="NZ_SPUH01000001.1"/>
</dbReference>
<dbReference type="EMBL" id="SPUH01000001">
    <property type="protein sequence ID" value="TKS55105.1"/>
    <property type="molecule type" value="Genomic_DNA"/>
</dbReference>
<feature type="transmembrane region" description="Helical" evidence="6">
    <location>
        <begin position="20"/>
        <end position="39"/>
    </location>
</feature>
<dbReference type="PANTHER" id="PTHR36115">
    <property type="entry name" value="PROLINE-RICH ANTIGEN HOMOLOG-RELATED"/>
    <property type="match status" value="1"/>
</dbReference>
<sequence>MSAPTPAVSPPRPASLLQRWTAWSLDAALVAVVTLALVATSLAARLATLDAAFATLLDAMLQPLLSALPGVPSPAQLLGDPAVLTATSRFADALGHVLLLPLVTFALLSWLYATAFECARAATPGKRALRLRVISADDGAPATCGHHALRQAAGLLSWLSLNLGHLMAAMPPRHQALHDRIAGMRVVTDMDALPRWAVAWLWLQAALACLALAVLMIALQARVDAALLRALG</sequence>
<keyword evidence="4 6" id="KW-1133">Transmembrane helix</keyword>
<organism evidence="8 9">
    <name type="scientific">Luteimonas yindakuii</name>
    <dbReference type="NCBI Taxonomy" id="2565782"/>
    <lineage>
        <taxon>Bacteria</taxon>
        <taxon>Pseudomonadati</taxon>
        <taxon>Pseudomonadota</taxon>
        <taxon>Gammaproteobacteria</taxon>
        <taxon>Lysobacterales</taxon>
        <taxon>Lysobacteraceae</taxon>
        <taxon>Luteimonas</taxon>
    </lineage>
</organism>
<keyword evidence="3 6" id="KW-0812">Transmembrane</keyword>
<dbReference type="GO" id="GO:0005886">
    <property type="term" value="C:plasma membrane"/>
    <property type="evidence" value="ECO:0007669"/>
    <property type="project" value="UniProtKB-SubCell"/>
</dbReference>
<dbReference type="InterPro" id="IPR051791">
    <property type="entry name" value="Pra-immunoreactive"/>
</dbReference>
<evidence type="ECO:0000256" key="2">
    <source>
        <dbReference type="ARBA" id="ARBA00022475"/>
    </source>
</evidence>
<evidence type="ECO:0000256" key="6">
    <source>
        <dbReference type="SAM" id="Phobius"/>
    </source>
</evidence>
<evidence type="ECO:0000256" key="5">
    <source>
        <dbReference type="ARBA" id="ARBA00023136"/>
    </source>
</evidence>
<protein>
    <submittedName>
        <fullName evidence="8">RDD family protein</fullName>
    </submittedName>
</protein>
<accession>A0A4Z1R926</accession>
<feature type="transmembrane region" description="Helical" evidence="6">
    <location>
        <begin position="93"/>
        <end position="113"/>
    </location>
</feature>
<reference evidence="8 9" key="1">
    <citation type="submission" date="2019-01" db="EMBL/GenBank/DDBJ databases">
        <authorList>
            <person name="Zhang S."/>
        </authorList>
    </citation>
    <scope>NUCLEOTIDE SEQUENCE [LARGE SCALE GENOMIC DNA]</scope>
    <source>
        <strain evidence="8 9">1626</strain>
    </source>
</reference>
<keyword evidence="2" id="KW-1003">Cell membrane</keyword>
<evidence type="ECO:0000256" key="4">
    <source>
        <dbReference type="ARBA" id="ARBA00022989"/>
    </source>
</evidence>
<dbReference type="InterPro" id="IPR010432">
    <property type="entry name" value="RDD"/>
</dbReference>
<dbReference type="Proteomes" id="UP000298681">
    <property type="component" value="Unassembled WGS sequence"/>
</dbReference>
<comment type="subcellular location">
    <subcellularLocation>
        <location evidence="1">Cell membrane</location>
        <topology evidence="1">Multi-pass membrane protein</topology>
    </subcellularLocation>
</comment>
<name>A0A4Z1R926_9GAMM</name>
<comment type="caution">
    <text evidence="8">The sequence shown here is derived from an EMBL/GenBank/DDBJ whole genome shotgun (WGS) entry which is preliminary data.</text>
</comment>
<feature type="transmembrane region" description="Helical" evidence="6">
    <location>
        <begin position="199"/>
        <end position="219"/>
    </location>
</feature>
<evidence type="ECO:0000313" key="8">
    <source>
        <dbReference type="EMBL" id="TKS55105.1"/>
    </source>
</evidence>
<dbReference type="AlphaFoldDB" id="A0A4Z1R926"/>
<feature type="domain" description="RDD" evidence="7">
    <location>
        <begin position="14"/>
        <end position="183"/>
    </location>
</feature>
<keyword evidence="9" id="KW-1185">Reference proteome</keyword>
<evidence type="ECO:0000313" key="9">
    <source>
        <dbReference type="Proteomes" id="UP000298681"/>
    </source>
</evidence>